<dbReference type="PATRIC" id="fig|1280951.3.peg.2712"/>
<gene>
    <name evidence="1" type="ORF">HHI_13470</name>
</gene>
<evidence type="ECO:0000313" key="2">
    <source>
        <dbReference type="Proteomes" id="UP000025061"/>
    </source>
</evidence>
<name>A0A059FJ61_9PROT</name>
<accession>A0A059FJ61</accession>
<comment type="caution">
    <text evidence="1">The sequence shown here is derived from an EMBL/GenBank/DDBJ whole genome shotgun (WGS) entry which is preliminary data.</text>
</comment>
<dbReference type="AlphaFoldDB" id="A0A059FJ61"/>
<proteinExistence type="predicted"/>
<organism evidence="1 2">
    <name type="scientific">Hyphomonas hirschiana VP5</name>
    <dbReference type="NCBI Taxonomy" id="1280951"/>
    <lineage>
        <taxon>Bacteria</taxon>
        <taxon>Pseudomonadati</taxon>
        <taxon>Pseudomonadota</taxon>
        <taxon>Alphaproteobacteria</taxon>
        <taxon>Hyphomonadales</taxon>
        <taxon>Hyphomonadaceae</taxon>
        <taxon>Hyphomonas</taxon>
    </lineage>
</organism>
<reference evidence="1 2" key="1">
    <citation type="submission" date="2013-04" db="EMBL/GenBank/DDBJ databases">
        <title>Hyphomonas hirschiana VP5 Genome Sequencing.</title>
        <authorList>
            <person name="Lai Q."/>
            <person name="Shao Z."/>
        </authorList>
    </citation>
    <scope>NUCLEOTIDE SEQUENCE [LARGE SCALE GENOMIC DNA]</scope>
    <source>
        <strain evidence="1 2">VP5</strain>
    </source>
</reference>
<sequence length="27" mass="3125">MLCLENIFVSREEVKKASRLAEKLIFG</sequence>
<protein>
    <submittedName>
        <fullName evidence="1">Uncharacterized protein</fullName>
    </submittedName>
</protein>
<evidence type="ECO:0000313" key="1">
    <source>
        <dbReference type="EMBL" id="KCZ90551.1"/>
    </source>
</evidence>
<keyword evidence="2" id="KW-1185">Reference proteome</keyword>
<dbReference type="EMBL" id="ARYI01000012">
    <property type="protein sequence ID" value="KCZ90551.1"/>
    <property type="molecule type" value="Genomic_DNA"/>
</dbReference>
<dbReference type="Proteomes" id="UP000025061">
    <property type="component" value="Unassembled WGS sequence"/>
</dbReference>